<evidence type="ECO:0000313" key="2">
    <source>
        <dbReference type="Proteomes" id="UP001485043"/>
    </source>
</evidence>
<sequence length="86" mass="9275">MGLLPSCVAPSSSGRQLLTAAAMGNVEEFSKVLQARPELVTYYSFWKHNNCLHYAAAARNLPLLQAAASVIQRLPGPVYGSCSRHS</sequence>
<name>A0AAW1TGK4_9CHLO</name>
<dbReference type="Proteomes" id="UP001485043">
    <property type="component" value="Unassembled WGS sequence"/>
</dbReference>
<organism evidence="1 2">
    <name type="scientific">Apatococcus fuscideae</name>
    <dbReference type="NCBI Taxonomy" id="2026836"/>
    <lineage>
        <taxon>Eukaryota</taxon>
        <taxon>Viridiplantae</taxon>
        <taxon>Chlorophyta</taxon>
        <taxon>core chlorophytes</taxon>
        <taxon>Trebouxiophyceae</taxon>
        <taxon>Chlorellales</taxon>
        <taxon>Chlorellaceae</taxon>
        <taxon>Apatococcus</taxon>
    </lineage>
</organism>
<reference evidence="1 2" key="1">
    <citation type="journal article" date="2024" name="Nat. Commun.">
        <title>Phylogenomics reveals the evolutionary origins of lichenization in chlorophyte algae.</title>
        <authorList>
            <person name="Puginier C."/>
            <person name="Libourel C."/>
            <person name="Otte J."/>
            <person name="Skaloud P."/>
            <person name="Haon M."/>
            <person name="Grisel S."/>
            <person name="Petersen M."/>
            <person name="Berrin J.G."/>
            <person name="Delaux P.M."/>
            <person name="Dal Grande F."/>
            <person name="Keller J."/>
        </authorList>
    </citation>
    <scope>NUCLEOTIDE SEQUENCE [LARGE SCALE GENOMIC DNA]</scope>
    <source>
        <strain evidence="1 2">SAG 2523</strain>
    </source>
</reference>
<accession>A0AAW1TGK4</accession>
<gene>
    <name evidence="1" type="ORF">WJX84_000101</name>
</gene>
<comment type="caution">
    <text evidence="1">The sequence shown here is derived from an EMBL/GenBank/DDBJ whole genome shotgun (WGS) entry which is preliminary data.</text>
</comment>
<evidence type="ECO:0000313" key="1">
    <source>
        <dbReference type="EMBL" id="KAK9868005.1"/>
    </source>
</evidence>
<keyword evidence="2" id="KW-1185">Reference proteome</keyword>
<proteinExistence type="predicted"/>
<protein>
    <submittedName>
        <fullName evidence="1">Uncharacterized protein</fullName>
    </submittedName>
</protein>
<dbReference type="EMBL" id="JALJOV010000050">
    <property type="protein sequence ID" value="KAK9868005.1"/>
    <property type="molecule type" value="Genomic_DNA"/>
</dbReference>
<dbReference type="AlphaFoldDB" id="A0AAW1TGK4"/>